<dbReference type="InterPro" id="IPR015943">
    <property type="entry name" value="WD40/YVTN_repeat-like_dom_sf"/>
</dbReference>
<proteinExistence type="predicted"/>
<dbReference type="STRING" id="5627.A0A1C7LL86"/>
<dbReference type="Gene3D" id="2.130.10.10">
    <property type="entry name" value="YVTN repeat-like/Quinoprotein amine dehydrogenase"/>
    <property type="match status" value="1"/>
</dbReference>
<dbReference type="Proteomes" id="UP000092993">
    <property type="component" value="Unassembled WGS sequence"/>
</dbReference>
<organism evidence="4 5">
    <name type="scientific">Grifola frondosa</name>
    <name type="common">Maitake</name>
    <name type="synonym">Polyporus frondosus</name>
    <dbReference type="NCBI Taxonomy" id="5627"/>
    <lineage>
        <taxon>Eukaryota</taxon>
        <taxon>Fungi</taxon>
        <taxon>Dikarya</taxon>
        <taxon>Basidiomycota</taxon>
        <taxon>Agaricomycotina</taxon>
        <taxon>Agaricomycetes</taxon>
        <taxon>Polyporales</taxon>
        <taxon>Grifolaceae</taxon>
        <taxon>Grifola</taxon>
    </lineage>
</organism>
<dbReference type="Pfam" id="PF00400">
    <property type="entry name" value="WD40"/>
    <property type="match status" value="1"/>
</dbReference>
<dbReference type="PROSITE" id="PS50082">
    <property type="entry name" value="WD_REPEATS_2"/>
    <property type="match status" value="1"/>
</dbReference>
<dbReference type="InterPro" id="IPR001680">
    <property type="entry name" value="WD40_rpt"/>
</dbReference>
<name>A0A1C7LL86_GRIFR</name>
<comment type="caution">
    <text evidence="4">The sequence shown here is derived from an EMBL/GenBank/DDBJ whole genome shotgun (WGS) entry which is preliminary data.</text>
</comment>
<dbReference type="PROSITE" id="PS50294">
    <property type="entry name" value="WD_REPEATS_REGION"/>
    <property type="match status" value="1"/>
</dbReference>
<evidence type="ECO:0000256" key="2">
    <source>
        <dbReference type="ARBA" id="ARBA00022737"/>
    </source>
</evidence>
<sequence>MAEQIELNSPPFDSISAVRFSPTNPSQLLVSSWDTLYIPPGPAIFKPPSSSSPLICSTLLTQHIFQTVRFYDIAANEQKSKFDTGPPLNLETEKINHLGQHSDPISSMNFSRELNTLITGSWDRTLRFWDPRASSPQQASYDLPERVYNMDLVNYNLVVAMASRLFHFMIFGRWTLQHKQGK</sequence>
<accession>A0A1C7LL86</accession>
<feature type="repeat" description="WD" evidence="3">
    <location>
        <begin position="98"/>
        <end position="139"/>
    </location>
</feature>
<keyword evidence="2" id="KW-0677">Repeat</keyword>
<reference evidence="4 5" key="1">
    <citation type="submission" date="2016-03" db="EMBL/GenBank/DDBJ databases">
        <title>Whole genome sequencing of Grifola frondosa 9006-11.</title>
        <authorList>
            <person name="Min B."/>
            <person name="Park H."/>
            <person name="Kim J.-G."/>
            <person name="Cho H."/>
            <person name="Oh Y.-L."/>
            <person name="Kong W.-S."/>
            <person name="Choi I.-G."/>
        </authorList>
    </citation>
    <scope>NUCLEOTIDE SEQUENCE [LARGE SCALE GENOMIC DNA]</scope>
    <source>
        <strain evidence="4 5">9006-11</strain>
    </source>
</reference>
<evidence type="ECO:0000313" key="4">
    <source>
        <dbReference type="EMBL" id="OBZ65525.1"/>
    </source>
</evidence>
<dbReference type="AlphaFoldDB" id="A0A1C7LL86"/>
<evidence type="ECO:0000313" key="5">
    <source>
        <dbReference type="Proteomes" id="UP000092993"/>
    </source>
</evidence>
<keyword evidence="5" id="KW-1185">Reference proteome</keyword>
<dbReference type="PANTHER" id="PTHR10971">
    <property type="entry name" value="MRNA EXPORT FACTOR AND BUB3"/>
    <property type="match status" value="1"/>
</dbReference>
<dbReference type="OrthoDB" id="10262475at2759"/>
<evidence type="ECO:0000256" key="1">
    <source>
        <dbReference type="ARBA" id="ARBA00022574"/>
    </source>
</evidence>
<dbReference type="InterPro" id="IPR036322">
    <property type="entry name" value="WD40_repeat_dom_sf"/>
</dbReference>
<keyword evidence="1 3" id="KW-0853">WD repeat</keyword>
<protein>
    <submittedName>
        <fullName evidence="4">Mitotic checkpoint protein BUB3</fullName>
    </submittedName>
</protein>
<gene>
    <name evidence="4" type="primary">Bub3</name>
    <name evidence="4" type="ORF">A0H81_14393</name>
</gene>
<dbReference type="SMART" id="SM00320">
    <property type="entry name" value="WD40"/>
    <property type="match status" value="1"/>
</dbReference>
<evidence type="ECO:0000256" key="3">
    <source>
        <dbReference type="PROSITE-ProRule" id="PRU00221"/>
    </source>
</evidence>
<dbReference type="EMBL" id="LUGG01000043">
    <property type="protein sequence ID" value="OBZ65525.1"/>
    <property type="molecule type" value="Genomic_DNA"/>
</dbReference>
<dbReference type="SUPFAM" id="SSF50978">
    <property type="entry name" value="WD40 repeat-like"/>
    <property type="match status" value="1"/>
</dbReference>